<evidence type="ECO:0000256" key="2">
    <source>
        <dbReference type="ARBA" id="ARBA00022837"/>
    </source>
</evidence>
<dbReference type="RefSeq" id="WP_303308745.1">
    <property type="nucleotide sequence ID" value="NZ_JAODOP010000001.1"/>
</dbReference>
<proteinExistence type="predicted"/>
<keyword evidence="2" id="KW-0106">Calcium</keyword>
<organism evidence="3 4">
    <name type="scientific">Flavivirga spongiicola</name>
    <dbReference type="NCBI Taxonomy" id="421621"/>
    <lineage>
        <taxon>Bacteria</taxon>
        <taxon>Pseudomonadati</taxon>
        <taxon>Bacteroidota</taxon>
        <taxon>Flavobacteriia</taxon>
        <taxon>Flavobacteriales</taxon>
        <taxon>Flavobacteriaceae</taxon>
        <taxon>Flavivirga</taxon>
    </lineage>
</organism>
<keyword evidence="1" id="KW-0732">Signal</keyword>
<dbReference type="SUPFAM" id="SSF103647">
    <property type="entry name" value="TSP type-3 repeat"/>
    <property type="match status" value="1"/>
</dbReference>
<protein>
    <submittedName>
        <fullName evidence="3">Thrombospondin type 3 repeat-containing protein</fullName>
    </submittedName>
</protein>
<dbReference type="Gene3D" id="4.10.1080.10">
    <property type="entry name" value="TSP type-3 repeat"/>
    <property type="match status" value="1"/>
</dbReference>
<evidence type="ECO:0000256" key="1">
    <source>
        <dbReference type="ARBA" id="ARBA00022729"/>
    </source>
</evidence>
<comment type="caution">
    <text evidence="3">The sequence shown here is derived from an EMBL/GenBank/DDBJ whole genome shotgun (WGS) entry which is preliminary data.</text>
</comment>
<evidence type="ECO:0000313" key="3">
    <source>
        <dbReference type="EMBL" id="MEF3831741.1"/>
    </source>
</evidence>
<keyword evidence="4" id="KW-1185">Reference proteome</keyword>
<dbReference type="InterPro" id="IPR028974">
    <property type="entry name" value="TSP_type-3_rpt"/>
</dbReference>
<gene>
    <name evidence="3" type="ORF">N1F79_01240</name>
</gene>
<dbReference type="PANTHER" id="PTHR10199">
    <property type="entry name" value="THROMBOSPONDIN"/>
    <property type="match status" value="1"/>
</dbReference>
<dbReference type="Proteomes" id="UP001337305">
    <property type="component" value="Unassembled WGS sequence"/>
</dbReference>
<accession>A0ABU7XM03</accession>
<reference evidence="3 4" key="1">
    <citation type="submission" date="2022-09" db="EMBL/GenBank/DDBJ databases">
        <title>Genome sequencing of Flavivirga sp. MEBiC05379.</title>
        <authorList>
            <person name="Oh H.-M."/>
            <person name="Kwon K.K."/>
            <person name="Park M.J."/>
            <person name="Yang S.-H."/>
        </authorList>
    </citation>
    <scope>NUCLEOTIDE SEQUENCE [LARGE SCALE GENOMIC DNA]</scope>
    <source>
        <strain evidence="3 4">MEBiC05379</strain>
    </source>
</reference>
<dbReference type="PANTHER" id="PTHR10199:SF100">
    <property type="entry name" value="THROMBOSPONDIN, ISOFORM A"/>
    <property type="match status" value="1"/>
</dbReference>
<dbReference type="Pfam" id="PF02412">
    <property type="entry name" value="TSP_3"/>
    <property type="match status" value="1"/>
</dbReference>
<sequence length="2065" mass="229772">MIYTIRTSKLSKVIASYLAIQLMLTTVQPSNLFALTSGPSQPEFNSFTPIGTSDMVNLSTGDFNYNIPIMDVGGYPLNLAYDSGVTMDQEASWVGLGWNLNVGQINRQVRGIPDDFKGDEMTYEKNLKPNVTVGISAQYSSQVFGLEAEDYVKGGLAVGMGIQYNNYHGISFKPSYGLSLDLGDYVTVGMNVQTSATEGATISPSLSAKANLPYIDNLSVGGRLNAGLSYNSNKGLTSFSLSASASATYKLSTKSETIAKTSESFGVSSGSLSFSSVTLTPRKRSAFQDFNSTFSFSTGVDLWGVDGEGEISATASVQKIKDKTKKEKAYGYEFTGLATKNDVLDYNRENDRVISKNMLALPYTNYTYDLYSVNGQGINGMFRAHRSQIGQIYDEYVKDESLGLSLGGEFEGGPSWHVGANFVAAPSKSHTGVWETRASNTFKNENENKSSSNLDYEPVYFKYVGENKVDHERSLYTSQLKGDKPMAVNIGGTGFNRYATTNFRVKEYDTDNIPSHPVQSFETTSGGKFKRTTRDVRNQSVQKVTVSELRDFYTGDYALEHINANAAEHHTAELRMLKPDGSTYVFGETAYNTEKQEVTFATNSNNFDCATGIVTYNPGDNSTNNKAGIDHFYDRVITPAYAHTYLLSSVLSSDYEDLTGNGPTDDDLGAYTLFKYKKQDEDFQWRIPFGLNEASYNEGLRSNRADQKGSYLYGKKEIKYIDKIETKTHVAIFKLSDREDAIGVNDHNGGAGLGRLQKIDEIRLYSKPEYEDFKEVLEDEDPDNDPSIDQLSPIKTAYFEYNYALCGNLPNNTGTIIDVDGININANKGKLTLKKVYFTYRTSLMGKHTPYTFSYNEDDLNYNPDYNLKAFDIWGNYKPNALGGCNTQDPITTSEFPFVDQDDKTLQDQYAASWSLTAIELPSGGSIDLTYESDDYQYVQDRPTMEMFKVVGAGTNDSPADPENNHSLYQGVVPSTYLYVKLEDETSPISSEIFKQKYLNNQDEKPIYFRFLVNMTKRGALNSNSSDYDYVTGYFNLGGNVNVFESPASSGNFYAAVPMATTDMEGGTSGPSQVNPISKAGWYFGRQYLNGIVYGLNQDHRTENAVTIAKKLVSSIGAIGEIFTGPNKKLRNKRCAQNFIPEKSWIRLSTPKLYKLGGGSRVKQLVMNDHWDTMATGSDMQTYGQTYNYTLEDNSSSGVATFEPNDSAENPFVEPFYDKAERLIAPREVSYVEKPFGKAFFPHSKVTYSRVSVKNLERPDIKRHATGEVISEFYTTKDFPTKVDYTDIDSHYASNQNNVLEQLIGGLFGLPVKVKNEFTLSQGYVVHTNDMDGKMKSQNVYQEGMSTPISSVTYKYSTKVKDDTNNQLANASVLNNVLPTISKNGEVINKEIGVDYDVITDFREAYSKSETKGVNANVVAIPFTLFVLIIWTAFPVLTKQENIAHSVITTKTVHTTSVLKEKIATDLGSKVSTVNEAWDAETGQVILTKTINEFDDTYYNFNFPAYWAYNNMGQASKNLGIKGTLTPSGDYFMLPNADKYLTLGDELMASYGNTTERLWVVGFNDAGTGVLLMDKDGSVANKSEGYTIQENINFKIVRSGYRNQQMGNMGSITMMSNPLKKDANDNYLNIDTATFSQLATAPAVNNLRIVNASAVAYNDFWNCQCENNLPFIPNANVNEDVLANLAIEEYKFNPYLYNANGEWRAEKSYAYLTERTDVKEGSNTVRKHTRKEGYFKEFTPFYSLGSGDTQWAVNPAVINEQTPDIINYWTFASEVTQYSPYGAEIENKDALDRYSSAQYGYNFTLPTAVASNSKYRYMGADNFEDYSYLNSENGHFNFKENVDNDGAGGIQLSTDQAHTGHSSLLLPNNSLADKEVELLGIEAADADVDGDGIPNEEDNCPYTWNKNQKDYDGDLIGDVCDDEAVPEMSNVIKTGRLNNSCSKQMTFTVDGTPNGKGYLKFHISERPRGGFVIFLDGVKIGDDGADNPDGKEVEINFDATGKYFGQFELWGQRKDKSYLKTAIELQDSFHDYVSKTFLTLTVYKSKGCHGESYQDNKLFDSELPD</sequence>
<name>A0ABU7XM03_9FLAO</name>
<evidence type="ECO:0000313" key="4">
    <source>
        <dbReference type="Proteomes" id="UP001337305"/>
    </source>
</evidence>
<dbReference type="InterPro" id="IPR003367">
    <property type="entry name" value="Thrombospondin_3-like_rpt"/>
</dbReference>
<dbReference type="EMBL" id="JAODOP010000001">
    <property type="protein sequence ID" value="MEF3831741.1"/>
    <property type="molecule type" value="Genomic_DNA"/>
</dbReference>